<dbReference type="GO" id="GO:0003723">
    <property type="term" value="F:RNA binding"/>
    <property type="evidence" value="ECO:0007669"/>
    <property type="project" value="UniProtKB-UniRule"/>
</dbReference>
<dbReference type="InterPro" id="IPR004087">
    <property type="entry name" value="KH_dom"/>
</dbReference>
<reference evidence="3" key="1">
    <citation type="submission" date="2023-03" db="EMBL/GenBank/DDBJ databases">
        <authorList>
            <person name="Julca I."/>
        </authorList>
    </citation>
    <scope>NUCLEOTIDE SEQUENCE</scope>
</reference>
<sequence length="236" mass="26593">MVLEADYPMPQHLEKLVSDVLEEPITRIWFVTIQNRVERLQACASYVAERTRTGIEVSGSSNSVKIVISGIEVDVKQAKEYIDDVLNEIHYLGNPIGVAKGEIAPMDVSNLKRDVIHLSQGLAAWVIGHKGQGIRKLRDDSGCRMYVLNSEKLIVVGTEEKVQSAVKFLNELLRGVRYAEQIRIPMQMFPVQWLCDVTGCNVDVSCTPPWMVLNLYGLFEQIEYAKLIAFGRWPSS</sequence>
<name>A0AAV1CQF5_OLDCO</name>
<dbReference type="SUPFAM" id="SSF54791">
    <property type="entry name" value="Eukaryotic type KH-domain (KH-domain type I)"/>
    <property type="match status" value="1"/>
</dbReference>
<keyword evidence="4" id="KW-1185">Reference proteome</keyword>
<accession>A0AAV1CQF5</accession>
<evidence type="ECO:0000313" key="4">
    <source>
        <dbReference type="Proteomes" id="UP001161247"/>
    </source>
</evidence>
<protein>
    <submittedName>
        <fullName evidence="3">OLC1v1034292C1</fullName>
    </submittedName>
</protein>
<dbReference type="SMART" id="SM00322">
    <property type="entry name" value="KH"/>
    <property type="match status" value="1"/>
</dbReference>
<dbReference type="Proteomes" id="UP001161247">
    <property type="component" value="Chromosome 3"/>
</dbReference>
<dbReference type="CDD" id="cd00105">
    <property type="entry name" value="KH-I"/>
    <property type="match status" value="1"/>
</dbReference>
<proteinExistence type="predicted"/>
<dbReference type="PROSITE" id="PS50084">
    <property type="entry name" value="KH_TYPE_1"/>
    <property type="match status" value="1"/>
</dbReference>
<dbReference type="AlphaFoldDB" id="A0AAV1CQF5"/>
<dbReference type="Pfam" id="PF00013">
    <property type="entry name" value="KH_1"/>
    <property type="match status" value="1"/>
</dbReference>
<dbReference type="InterPro" id="IPR036612">
    <property type="entry name" value="KH_dom_type_1_sf"/>
</dbReference>
<organism evidence="3 4">
    <name type="scientific">Oldenlandia corymbosa var. corymbosa</name>
    <dbReference type="NCBI Taxonomy" id="529605"/>
    <lineage>
        <taxon>Eukaryota</taxon>
        <taxon>Viridiplantae</taxon>
        <taxon>Streptophyta</taxon>
        <taxon>Embryophyta</taxon>
        <taxon>Tracheophyta</taxon>
        <taxon>Spermatophyta</taxon>
        <taxon>Magnoliopsida</taxon>
        <taxon>eudicotyledons</taxon>
        <taxon>Gunneridae</taxon>
        <taxon>Pentapetalae</taxon>
        <taxon>asterids</taxon>
        <taxon>lamiids</taxon>
        <taxon>Gentianales</taxon>
        <taxon>Rubiaceae</taxon>
        <taxon>Rubioideae</taxon>
        <taxon>Spermacoceae</taxon>
        <taxon>Hedyotis-Oldenlandia complex</taxon>
        <taxon>Oldenlandia</taxon>
    </lineage>
</organism>
<dbReference type="InterPro" id="IPR004088">
    <property type="entry name" value="KH_dom_type_1"/>
</dbReference>
<keyword evidence="1" id="KW-0694">RNA-binding</keyword>
<evidence type="ECO:0000259" key="2">
    <source>
        <dbReference type="SMART" id="SM00322"/>
    </source>
</evidence>
<dbReference type="Gene3D" id="3.30.310.210">
    <property type="match status" value="1"/>
</dbReference>
<feature type="domain" description="K Homology" evidence="2">
    <location>
        <begin position="110"/>
        <end position="174"/>
    </location>
</feature>
<gene>
    <name evidence="3" type="ORF">OLC1_LOCUS8186</name>
</gene>
<evidence type="ECO:0000313" key="3">
    <source>
        <dbReference type="EMBL" id="CAI9097796.1"/>
    </source>
</evidence>
<evidence type="ECO:0000256" key="1">
    <source>
        <dbReference type="PROSITE-ProRule" id="PRU00117"/>
    </source>
</evidence>
<dbReference type="EMBL" id="OX459120">
    <property type="protein sequence ID" value="CAI9097796.1"/>
    <property type="molecule type" value="Genomic_DNA"/>
</dbReference>